<evidence type="ECO:0000313" key="2">
    <source>
        <dbReference type="Proteomes" id="UP000070646"/>
    </source>
</evidence>
<proteinExistence type="predicted"/>
<protein>
    <submittedName>
        <fullName evidence="1">Uncharacterized protein</fullName>
    </submittedName>
</protein>
<organism evidence="1 2">
    <name type="scientific">Clostridium perfringens</name>
    <dbReference type="NCBI Taxonomy" id="1502"/>
    <lineage>
        <taxon>Bacteria</taxon>
        <taxon>Bacillati</taxon>
        <taxon>Bacillota</taxon>
        <taxon>Clostridia</taxon>
        <taxon>Eubacteriales</taxon>
        <taxon>Clostridiaceae</taxon>
        <taxon>Clostridium</taxon>
    </lineage>
</organism>
<comment type="caution">
    <text evidence="1">The sequence shown here is derived from an EMBL/GenBank/DDBJ whole genome shotgun (WGS) entry which is preliminary data.</text>
</comment>
<dbReference type="EMBL" id="LRPU01000078">
    <property type="protein sequence ID" value="KXA11820.1"/>
    <property type="molecule type" value="Genomic_DNA"/>
</dbReference>
<sequence>MSVYIQLKNGNFIDISNFKYITYPDGHGNIKKVEEFENFYLYNKLLTFVGEKSIISIDSKDIEFIKFDI</sequence>
<gene>
    <name evidence="1" type="ORF">HMPREF3222_01609</name>
</gene>
<name>A0A133N690_CLOPF</name>
<evidence type="ECO:0000313" key="1">
    <source>
        <dbReference type="EMBL" id="KXA11820.1"/>
    </source>
</evidence>
<accession>A0A133N690</accession>
<reference evidence="1 2" key="1">
    <citation type="submission" date="2016-01" db="EMBL/GenBank/DDBJ databases">
        <authorList>
            <person name="Oliw E.H."/>
        </authorList>
    </citation>
    <scope>NUCLEOTIDE SEQUENCE [LARGE SCALE GENOMIC DNA]</scope>
    <source>
        <strain evidence="1 2">MJR7757A</strain>
    </source>
</reference>
<dbReference type="AlphaFoldDB" id="A0A133N690"/>
<dbReference type="RefSeq" id="WP_060795781.1">
    <property type="nucleotide sequence ID" value="NZ_KQ956222.1"/>
</dbReference>
<dbReference type="PATRIC" id="fig|1502.174.peg.1622"/>
<dbReference type="Proteomes" id="UP000070646">
    <property type="component" value="Unassembled WGS sequence"/>
</dbReference>